<evidence type="ECO:0000256" key="1">
    <source>
        <dbReference type="RuleBase" id="RU362114"/>
    </source>
</evidence>
<keyword evidence="1" id="KW-0520">NAD</keyword>
<dbReference type="SUPFAM" id="SSF56399">
    <property type="entry name" value="ADP-ribosylation"/>
    <property type="match status" value="1"/>
</dbReference>
<feature type="region of interest" description="Disordered" evidence="2">
    <location>
        <begin position="279"/>
        <end position="300"/>
    </location>
</feature>
<dbReference type="GO" id="GO:0005634">
    <property type="term" value="C:nucleus"/>
    <property type="evidence" value="ECO:0007669"/>
    <property type="project" value="TreeGrafter"/>
</dbReference>
<proteinExistence type="predicted"/>
<dbReference type="Proteomes" id="UP000507470">
    <property type="component" value="Unassembled WGS sequence"/>
</dbReference>
<dbReference type="Gene3D" id="3.90.228.10">
    <property type="match status" value="1"/>
</dbReference>
<reference evidence="4 5" key="1">
    <citation type="submission" date="2020-06" db="EMBL/GenBank/DDBJ databases">
        <authorList>
            <person name="Li R."/>
            <person name="Bekaert M."/>
        </authorList>
    </citation>
    <scope>NUCLEOTIDE SEQUENCE [LARGE SCALE GENOMIC DNA]</scope>
    <source>
        <strain evidence="5">wild</strain>
    </source>
</reference>
<dbReference type="PANTHER" id="PTHR45740:SF2">
    <property type="entry name" value="POLY [ADP-RIBOSE] POLYMERASE"/>
    <property type="match status" value="1"/>
</dbReference>
<protein>
    <recommendedName>
        <fullName evidence="1">Poly [ADP-ribose] polymerase</fullName>
        <shortName evidence="1">PARP</shortName>
        <ecNumber evidence="1">2.4.2.-</ecNumber>
    </recommendedName>
</protein>
<name>A0A6J8CC81_MYTCO</name>
<dbReference type="PROSITE" id="PS51059">
    <property type="entry name" value="PARP_CATALYTIC"/>
    <property type="match status" value="1"/>
</dbReference>
<evidence type="ECO:0000313" key="5">
    <source>
        <dbReference type="Proteomes" id="UP000507470"/>
    </source>
</evidence>
<dbReference type="InterPro" id="IPR051712">
    <property type="entry name" value="ARTD-AVP"/>
</dbReference>
<evidence type="ECO:0000256" key="2">
    <source>
        <dbReference type="SAM" id="MobiDB-lite"/>
    </source>
</evidence>
<dbReference type="EMBL" id="CACVKT020005076">
    <property type="protein sequence ID" value="CAC5392789.1"/>
    <property type="molecule type" value="Genomic_DNA"/>
</dbReference>
<dbReference type="EC" id="2.4.2.-" evidence="1"/>
<dbReference type="GO" id="GO:1990404">
    <property type="term" value="F:NAD+-protein mono-ADP-ribosyltransferase activity"/>
    <property type="evidence" value="ECO:0007669"/>
    <property type="project" value="TreeGrafter"/>
</dbReference>
<keyword evidence="1 4" id="KW-0808">Transferase</keyword>
<feature type="domain" description="PARP catalytic" evidence="3">
    <location>
        <begin position="1"/>
        <end position="158"/>
    </location>
</feature>
<gene>
    <name evidence="4" type="ORF">MCOR_27698</name>
</gene>
<dbReference type="OrthoDB" id="408612at2759"/>
<keyword evidence="5" id="KW-1185">Reference proteome</keyword>
<accession>A0A6J8CC81</accession>
<dbReference type="AlphaFoldDB" id="A0A6J8CC81"/>
<dbReference type="PANTHER" id="PTHR45740">
    <property type="entry name" value="POLY [ADP-RIBOSE] POLYMERASE"/>
    <property type="match status" value="1"/>
</dbReference>
<dbReference type="Pfam" id="PF00644">
    <property type="entry name" value="PARP"/>
    <property type="match status" value="1"/>
</dbReference>
<sequence>MHADNPKDTSCIGSIDERNLFHGTESLDVCHGICTNSFDFRTSGKNATLYGEGSYFARDARYSHNYTSASNEGGRYMFRAKVLVGNFTQGHSSLRRPPEIPGQGHKLYDSCVDNKFNPTINILFDRNQSYPEYLINYRKVHVPKVSIAQSQSNICISKTTSSVSQVNFEPVLNVSQPGTITSTSQSQNNTIASKSSPITVQVQFSSPCPFQTQQLQPPKAASNFHDRTTMSSYKLASQSPIDVQALSTSTLQMASSNSNVTPMKTILSPHDSIGTIRQRRFHSDDKSSTSKTNVVAGSNRRENRFRSNVSSQQLDEYSNIAKCTNVSSSTSSHSLAISTPVSSLNSDAILTCTTTSTKVQPNHPFLVKHNLHLFVLV</sequence>
<organism evidence="4 5">
    <name type="scientific">Mytilus coruscus</name>
    <name type="common">Sea mussel</name>
    <dbReference type="NCBI Taxonomy" id="42192"/>
    <lineage>
        <taxon>Eukaryota</taxon>
        <taxon>Metazoa</taxon>
        <taxon>Spiralia</taxon>
        <taxon>Lophotrochozoa</taxon>
        <taxon>Mollusca</taxon>
        <taxon>Bivalvia</taxon>
        <taxon>Autobranchia</taxon>
        <taxon>Pteriomorphia</taxon>
        <taxon>Mytilida</taxon>
        <taxon>Mytiloidea</taxon>
        <taxon>Mytilidae</taxon>
        <taxon>Mytilinae</taxon>
        <taxon>Mytilus</taxon>
    </lineage>
</organism>
<evidence type="ECO:0000259" key="3">
    <source>
        <dbReference type="PROSITE" id="PS51059"/>
    </source>
</evidence>
<dbReference type="GO" id="GO:0003950">
    <property type="term" value="F:NAD+ poly-ADP-ribosyltransferase activity"/>
    <property type="evidence" value="ECO:0007669"/>
    <property type="project" value="UniProtKB-UniRule"/>
</dbReference>
<dbReference type="InterPro" id="IPR012317">
    <property type="entry name" value="Poly(ADP-ribose)pol_cat_dom"/>
</dbReference>
<dbReference type="CDD" id="cd01439">
    <property type="entry name" value="TCCD_inducible_PARP_like"/>
    <property type="match status" value="1"/>
</dbReference>
<evidence type="ECO:0000313" key="4">
    <source>
        <dbReference type="EMBL" id="CAC5392789.1"/>
    </source>
</evidence>
<keyword evidence="1 4" id="KW-0328">Glycosyltransferase</keyword>